<feature type="non-terminal residue" evidence="6">
    <location>
        <position position="1"/>
    </location>
</feature>
<proteinExistence type="predicted"/>
<comment type="caution">
    <text evidence="6">The sequence shown here is derived from an EMBL/GenBank/DDBJ whole genome shotgun (WGS) entry which is preliminary data.</text>
</comment>
<feature type="transmembrane region" description="Helical" evidence="5">
    <location>
        <begin position="46"/>
        <end position="62"/>
    </location>
</feature>
<keyword evidence="2 5" id="KW-0812">Transmembrane</keyword>
<accession>A0A9W4RZ87</accession>
<comment type="subcellular location">
    <subcellularLocation>
        <location evidence="1">Endomembrane system</location>
        <topology evidence="1">Multi-pass membrane protein</topology>
    </subcellularLocation>
</comment>
<dbReference type="GO" id="GO:0006797">
    <property type="term" value="P:polyphosphate metabolic process"/>
    <property type="evidence" value="ECO:0007669"/>
    <property type="project" value="TreeGrafter"/>
</dbReference>
<dbReference type="InterPro" id="IPR051572">
    <property type="entry name" value="VTC_Complex_Subunit"/>
</dbReference>
<dbReference type="PANTHER" id="PTHR46140:SF1">
    <property type="entry name" value="VACUOLAR TRANSPORTER CHAPERONE COMPLEX SUBUNIT 4-RELATED"/>
    <property type="match status" value="1"/>
</dbReference>
<keyword evidence="3 5" id="KW-1133">Transmembrane helix</keyword>
<dbReference type="GO" id="GO:0007034">
    <property type="term" value="P:vacuolar transport"/>
    <property type="evidence" value="ECO:0007669"/>
    <property type="project" value="TreeGrafter"/>
</dbReference>
<reference evidence="6" key="1">
    <citation type="submission" date="2022-08" db="EMBL/GenBank/DDBJ databases">
        <authorList>
            <person name="Giroux E."/>
            <person name="Giroux E."/>
        </authorList>
    </citation>
    <scope>NUCLEOTIDE SEQUENCE</scope>
    <source>
        <strain evidence="6">H1091258</strain>
    </source>
</reference>
<dbReference type="GO" id="GO:0016237">
    <property type="term" value="P:microautophagy"/>
    <property type="evidence" value="ECO:0007669"/>
    <property type="project" value="TreeGrafter"/>
</dbReference>
<name>A0A9W4RZ87_9PEZI</name>
<evidence type="ECO:0000256" key="1">
    <source>
        <dbReference type="ARBA" id="ARBA00004127"/>
    </source>
</evidence>
<dbReference type="GO" id="GO:0000329">
    <property type="term" value="C:fungal-type vacuole membrane"/>
    <property type="evidence" value="ECO:0007669"/>
    <property type="project" value="TreeGrafter"/>
</dbReference>
<dbReference type="PANTHER" id="PTHR46140">
    <property type="entry name" value="VACUOLAR TRANSPORTER CHAPERONE 1-RELATED"/>
    <property type="match status" value="1"/>
</dbReference>
<feature type="transmembrane region" description="Helical" evidence="5">
    <location>
        <begin position="6"/>
        <end position="26"/>
    </location>
</feature>
<feature type="non-terminal residue" evidence="6">
    <location>
        <position position="70"/>
    </location>
</feature>
<dbReference type="EMBL" id="CAMGZC010000792">
    <property type="protein sequence ID" value="CAI0650031.1"/>
    <property type="molecule type" value="Genomic_DNA"/>
</dbReference>
<gene>
    <name evidence="6" type="ORF">CGXH109_LOCUS91840</name>
</gene>
<keyword evidence="7" id="KW-1185">Reference proteome</keyword>
<evidence type="ECO:0000256" key="4">
    <source>
        <dbReference type="ARBA" id="ARBA00023136"/>
    </source>
</evidence>
<dbReference type="GO" id="GO:0012505">
    <property type="term" value="C:endomembrane system"/>
    <property type="evidence" value="ECO:0007669"/>
    <property type="project" value="UniProtKB-SubCell"/>
</dbReference>
<evidence type="ECO:0000313" key="6">
    <source>
        <dbReference type="EMBL" id="CAI0650031.1"/>
    </source>
</evidence>
<keyword evidence="4 5" id="KW-0472">Membrane</keyword>
<organism evidence="6 7">
    <name type="scientific">Colletotrichum noveboracense</name>
    <dbReference type="NCBI Taxonomy" id="2664923"/>
    <lineage>
        <taxon>Eukaryota</taxon>
        <taxon>Fungi</taxon>
        <taxon>Dikarya</taxon>
        <taxon>Ascomycota</taxon>
        <taxon>Pezizomycotina</taxon>
        <taxon>Sordariomycetes</taxon>
        <taxon>Hypocreomycetidae</taxon>
        <taxon>Glomerellales</taxon>
        <taxon>Glomerellaceae</taxon>
        <taxon>Colletotrichum</taxon>
        <taxon>Colletotrichum gloeosporioides species complex</taxon>
    </lineage>
</organism>
<dbReference type="Proteomes" id="UP001152533">
    <property type="component" value="Unassembled WGS sequence"/>
</dbReference>
<evidence type="ECO:0000256" key="5">
    <source>
        <dbReference type="SAM" id="Phobius"/>
    </source>
</evidence>
<dbReference type="GO" id="GO:0033254">
    <property type="term" value="C:vacuolar transporter chaperone complex"/>
    <property type="evidence" value="ECO:0007669"/>
    <property type="project" value="TreeGrafter"/>
</dbReference>
<evidence type="ECO:0000256" key="2">
    <source>
        <dbReference type="ARBA" id="ARBA00022692"/>
    </source>
</evidence>
<dbReference type="AlphaFoldDB" id="A0A9W4RZ87"/>
<sequence length="70" mass="7972">ASFIVAGVFTLLAILSLCYSVAIYLYRSQAIRTRRAAKFYDRWGPSALCGALFIAVVLNFAFEGRERQYW</sequence>
<evidence type="ECO:0000256" key="3">
    <source>
        <dbReference type="ARBA" id="ARBA00022989"/>
    </source>
</evidence>
<dbReference type="GO" id="GO:0042144">
    <property type="term" value="P:vacuole fusion, non-autophagic"/>
    <property type="evidence" value="ECO:0007669"/>
    <property type="project" value="TreeGrafter"/>
</dbReference>
<evidence type="ECO:0000313" key="7">
    <source>
        <dbReference type="Proteomes" id="UP001152533"/>
    </source>
</evidence>
<protein>
    <submittedName>
        <fullName evidence="6">Uncharacterized protein</fullName>
    </submittedName>
</protein>